<dbReference type="STRING" id="3827.A0A1S2XKL1"/>
<dbReference type="eggNOG" id="KOG4177">
    <property type="taxonomic scope" value="Eukaryota"/>
</dbReference>
<feature type="repeat" description="ANK" evidence="4">
    <location>
        <begin position="395"/>
        <end position="427"/>
    </location>
</feature>
<feature type="domain" description="MSP" evidence="5">
    <location>
        <begin position="4"/>
        <end position="137"/>
    </location>
</feature>
<dbReference type="PROSITE" id="PS50088">
    <property type="entry name" value="ANK_REPEAT"/>
    <property type="match status" value="7"/>
</dbReference>
<proteinExistence type="predicted"/>
<evidence type="ECO:0000256" key="3">
    <source>
        <dbReference type="ARBA" id="ARBA00023043"/>
    </source>
</evidence>
<comment type="subcellular location">
    <subcellularLocation>
        <location evidence="1">Cell membrane</location>
        <topology evidence="1">Peripheral membrane protein</topology>
        <orientation evidence="1">Cytoplasmic side</orientation>
    </subcellularLocation>
</comment>
<dbReference type="KEGG" id="cam:101500280"/>
<reference evidence="6" key="1">
    <citation type="journal article" date="2013" name="Nat. Biotechnol.">
        <title>Draft genome sequence of chickpea (Cicer arietinum) provides a resource for trait improvement.</title>
        <authorList>
            <person name="Varshney R.K."/>
            <person name="Song C."/>
            <person name="Saxena R.K."/>
            <person name="Azam S."/>
            <person name="Yu S."/>
            <person name="Sharpe A.G."/>
            <person name="Cannon S."/>
            <person name="Baek J."/>
            <person name="Rosen B.D."/>
            <person name="Tar'an B."/>
            <person name="Millan T."/>
            <person name="Zhang X."/>
            <person name="Ramsay L.D."/>
            <person name="Iwata A."/>
            <person name="Wang Y."/>
            <person name="Nelson W."/>
            <person name="Farmer A.D."/>
            <person name="Gaur P.M."/>
            <person name="Soderlund C."/>
            <person name="Penmetsa R.V."/>
            <person name="Xu C."/>
            <person name="Bharti A.K."/>
            <person name="He W."/>
            <person name="Winter P."/>
            <person name="Zhao S."/>
            <person name="Hane J.K."/>
            <person name="Carrasquilla-Garcia N."/>
            <person name="Condie J.A."/>
            <person name="Upadhyaya H.D."/>
            <person name="Luo M.C."/>
            <person name="Thudi M."/>
            <person name="Gowda C.L."/>
            <person name="Singh N.P."/>
            <person name="Lichtenzveig J."/>
            <person name="Gali K.K."/>
            <person name="Rubio J."/>
            <person name="Nadarajan N."/>
            <person name="Dolezel J."/>
            <person name="Bansal K.C."/>
            <person name="Xu X."/>
            <person name="Edwards D."/>
            <person name="Zhang G."/>
            <person name="Kahl G."/>
            <person name="Gil J."/>
            <person name="Singh K.B."/>
            <person name="Datta S.K."/>
            <person name="Jackson S.A."/>
            <person name="Wang J."/>
            <person name="Cook D.R."/>
        </authorList>
    </citation>
    <scope>NUCLEOTIDE SEQUENCE [LARGE SCALE GENOMIC DNA]</scope>
    <source>
        <strain evidence="6">cv. CDC Frontier</strain>
    </source>
</reference>
<keyword evidence="2" id="KW-0677">Repeat</keyword>
<dbReference type="GO" id="GO:0005886">
    <property type="term" value="C:plasma membrane"/>
    <property type="evidence" value="ECO:0007669"/>
    <property type="project" value="UniProtKB-SubCell"/>
</dbReference>
<dbReference type="PRINTS" id="PR01415">
    <property type="entry name" value="ANKYRIN"/>
</dbReference>
<protein>
    <submittedName>
        <fullName evidence="7">Uncharacterized protein LOC101500280</fullName>
    </submittedName>
</protein>
<dbReference type="GeneID" id="101500280"/>
<dbReference type="InterPro" id="IPR000535">
    <property type="entry name" value="MSP_dom"/>
</dbReference>
<dbReference type="PaxDb" id="3827-XP_004489677.1"/>
<dbReference type="InterPro" id="IPR008962">
    <property type="entry name" value="PapD-like_sf"/>
</dbReference>
<dbReference type="PANTHER" id="PTHR24198:SF165">
    <property type="entry name" value="ANKYRIN REPEAT-CONTAINING PROTEIN-RELATED"/>
    <property type="match status" value="1"/>
</dbReference>
<evidence type="ECO:0000313" key="7">
    <source>
        <dbReference type="RefSeq" id="XP_004489677.1"/>
    </source>
</evidence>
<evidence type="ECO:0000256" key="2">
    <source>
        <dbReference type="ARBA" id="ARBA00022737"/>
    </source>
</evidence>
<feature type="repeat" description="ANK" evidence="4">
    <location>
        <begin position="274"/>
        <end position="306"/>
    </location>
</feature>
<feature type="repeat" description="ANK" evidence="4">
    <location>
        <begin position="241"/>
        <end position="273"/>
    </location>
</feature>
<feature type="repeat" description="ANK" evidence="4">
    <location>
        <begin position="428"/>
        <end position="460"/>
    </location>
</feature>
<evidence type="ECO:0000256" key="4">
    <source>
        <dbReference type="PROSITE-ProRule" id="PRU00023"/>
    </source>
</evidence>
<accession>A0A1S2XKL1</accession>
<dbReference type="Pfam" id="PF12796">
    <property type="entry name" value="Ank_2"/>
    <property type="match status" value="3"/>
</dbReference>
<evidence type="ECO:0000313" key="6">
    <source>
        <dbReference type="Proteomes" id="UP000087171"/>
    </source>
</evidence>
<organism evidence="6 7">
    <name type="scientific">Cicer arietinum</name>
    <name type="common">Chickpea</name>
    <name type="synonym">Garbanzo</name>
    <dbReference type="NCBI Taxonomy" id="3827"/>
    <lineage>
        <taxon>Eukaryota</taxon>
        <taxon>Viridiplantae</taxon>
        <taxon>Streptophyta</taxon>
        <taxon>Embryophyta</taxon>
        <taxon>Tracheophyta</taxon>
        <taxon>Spermatophyta</taxon>
        <taxon>Magnoliopsida</taxon>
        <taxon>eudicotyledons</taxon>
        <taxon>Gunneridae</taxon>
        <taxon>Pentapetalae</taxon>
        <taxon>rosids</taxon>
        <taxon>fabids</taxon>
        <taxon>Fabales</taxon>
        <taxon>Fabaceae</taxon>
        <taxon>Papilionoideae</taxon>
        <taxon>50 kb inversion clade</taxon>
        <taxon>NPAAA clade</taxon>
        <taxon>Hologalegina</taxon>
        <taxon>IRL clade</taxon>
        <taxon>Cicereae</taxon>
        <taxon>Cicer</taxon>
    </lineage>
</organism>
<name>A0A1S2XKL1_CICAR</name>
<dbReference type="SMART" id="SM00248">
    <property type="entry name" value="ANK"/>
    <property type="match status" value="8"/>
</dbReference>
<dbReference type="PROSITE" id="PS50297">
    <property type="entry name" value="ANK_REP_REGION"/>
    <property type="match status" value="6"/>
</dbReference>
<dbReference type="InterPro" id="IPR002110">
    <property type="entry name" value="Ankyrin_rpt"/>
</dbReference>
<evidence type="ECO:0000259" key="5">
    <source>
        <dbReference type="PROSITE" id="PS50202"/>
    </source>
</evidence>
<dbReference type="RefSeq" id="XP_004489677.1">
    <property type="nucleotide sequence ID" value="XM_004489620.3"/>
</dbReference>
<keyword evidence="3 4" id="KW-0040">ANK repeat</keyword>
<dbReference type="AlphaFoldDB" id="A0A1S2XKL1"/>
<dbReference type="Pfam" id="PF00023">
    <property type="entry name" value="Ank"/>
    <property type="match status" value="1"/>
</dbReference>
<dbReference type="PROSITE" id="PS50202">
    <property type="entry name" value="MSP"/>
    <property type="match status" value="1"/>
</dbReference>
<dbReference type="OrthoDB" id="194358at2759"/>
<dbReference type="InterPro" id="IPR036770">
    <property type="entry name" value="Ankyrin_rpt-contain_sf"/>
</dbReference>
<gene>
    <name evidence="7" type="primary">LOC101500280</name>
</gene>
<feature type="repeat" description="ANK" evidence="4">
    <location>
        <begin position="175"/>
        <end position="207"/>
    </location>
</feature>
<dbReference type="Proteomes" id="UP000087171">
    <property type="component" value="Chromosome Ca2"/>
</dbReference>
<evidence type="ECO:0000256" key="1">
    <source>
        <dbReference type="ARBA" id="ARBA00004413"/>
    </source>
</evidence>
<reference evidence="7" key="2">
    <citation type="submission" date="2025-08" db="UniProtKB">
        <authorList>
            <consortium name="RefSeq"/>
        </authorList>
    </citation>
    <scope>IDENTIFICATION</scope>
    <source>
        <tissue evidence="7">Etiolated seedlings</tissue>
    </source>
</reference>
<sequence length="541" mass="58941">MDRLIKLEPSNIVLIKVEQGQKCQGKITLNNVMYTMPVAFRIQPLIKTRYTIKPQSGIISPLASLIIEITYHPPQGLNSNLPHSFPYSDDSFLLHSVLAPGAAIKEPSSMFDSVPSDWFTTKKKQVFIDSAIKVMFVGSQILTQLVEDGNSMDEIREVLEKSDPLLESVNSKDSKGQTLLHLAISKKRPDLVQLLLEFKPDIEATNSVGSTPLEAASSCGEALIVELLLAHKANTEGSESSTFQPIHHASREGHMEILRLLLLKGAKVDSLTKDGNSSLHIAVEEHRRDCVRLLLANGAKTDVRNTREGDTPLHIAAATGDENMVKLLLHKGATKYVRNKLGKTPFDVAAENGHSRLFDALRLGDSLCTAARKGEARAIQKVLESGGVINGRDQNGWTALHRASFKGRMDVVRLLVEKGIDLDAKDEDGYTALHCAAESGHADVTEFLVKKGVDVEARTNKGVSALQIVESLNYVGITRILVNGGASREGLGEKVLFAPAKIPIGSTKIEGGSVTIMKKKMSSRTRVLRGSFDRSMPLAVL</sequence>
<feature type="repeat" description="ANK" evidence="4">
    <location>
        <begin position="208"/>
        <end position="240"/>
    </location>
</feature>
<dbReference type="SUPFAM" id="SSF48403">
    <property type="entry name" value="Ankyrin repeat"/>
    <property type="match status" value="1"/>
</dbReference>
<dbReference type="Pfam" id="PF00635">
    <property type="entry name" value="Motile_Sperm"/>
    <property type="match status" value="1"/>
</dbReference>
<dbReference type="SUPFAM" id="SSF49354">
    <property type="entry name" value="PapD-like"/>
    <property type="match status" value="1"/>
</dbReference>
<dbReference type="PANTHER" id="PTHR24198">
    <property type="entry name" value="ANKYRIN REPEAT AND PROTEIN KINASE DOMAIN-CONTAINING PROTEIN"/>
    <property type="match status" value="1"/>
</dbReference>
<dbReference type="Gene3D" id="1.25.40.20">
    <property type="entry name" value="Ankyrin repeat-containing domain"/>
    <property type="match status" value="4"/>
</dbReference>
<feature type="repeat" description="ANK" evidence="4">
    <location>
        <begin position="308"/>
        <end position="340"/>
    </location>
</feature>
<dbReference type="InterPro" id="IPR013783">
    <property type="entry name" value="Ig-like_fold"/>
</dbReference>
<dbReference type="Gene3D" id="2.60.40.10">
    <property type="entry name" value="Immunoglobulins"/>
    <property type="match status" value="1"/>
</dbReference>
<keyword evidence="6" id="KW-1185">Reference proteome</keyword>